<dbReference type="Proteomes" id="UP000183447">
    <property type="component" value="Unassembled WGS sequence"/>
</dbReference>
<dbReference type="STRING" id="665118.SAMN02983003_1162"/>
<accession>A0A1K2HV67</accession>
<evidence type="ECO:0000313" key="6">
    <source>
        <dbReference type="Proteomes" id="UP000183447"/>
    </source>
</evidence>
<keyword evidence="1" id="KW-0805">Transcription regulation</keyword>
<gene>
    <name evidence="5" type="ORF">SAMN02983003_1162</name>
</gene>
<dbReference type="AlphaFoldDB" id="A0A1K2HV67"/>
<dbReference type="SMART" id="SM00895">
    <property type="entry name" value="FCD"/>
    <property type="match status" value="1"/>
</dbReference>
<dbReference type="CDD" id="cd07377">
    <property type="entry name" value="WHTH_GntR"/>
    <property type="match status" value="1"/>
</dbReference>
<dbReference type="PRINTS" id="PR00035">
    <property type="entry name" value="HTHGNTR"/>
</dbReference>
<dbReference type="InterPro" id="IPR008920">
    <property type="entry name" value="TF_FadR/GntR_C"/>
</dbReference>
<dbReference type="RefSeq" id="WP_072339803.1">
    <property type="nucleotide sequence ID" value="NZ_FPKU01000001.1"/>
</dbReference>
<dbReference type="InterPro" id="IPR036390">
    <property type="entry name" value="WH_DNA-bd_sf"/>
</dbReference>
<dbReference type="GO" id="GO:0003700">
    <property type="term" value="F:DNA-binding transcription factor activity"/>
    <property type="evidence" value="ECO:0007669"/>
    <property type="project" value="InterPro"/>
</dbReference>
<evidence type="ECO:0000313" key="5">
    <source>
        <dbReference type="EMBL" id="SFZ82588.1"/>
    </source>
</evidence>
<evidence type="ECO:0000259" key="4">
    <source>
        <dbReference type="PROSITE" id="PS50949"/>
    </source>
</evidence>
<dbReference type="SUPFAM" id="SSF46785">
    <property type="entry name" value="Winged helix' DNA-binding domain"/>
    <property type="match status" value="1"/>
</dbReference>
<dbReference type="PROSITE" id="PS50949">
    <property type="entry name" value="HTH_GNTR"/>
    <property type="match status" value="1"/>
</dbReference>
<dbReference type="InterPro" id="IPR036388">
    <property type="entry name" value="WH-like_DNA-bd_sf"/>
</dbReference>
<dbReference type="PANTHER" id="PTHR43537:SF24">
    <property type="entry name" value="GLUCONATE OPERON TRANSCRIPTIONAL REPRESSOR"/>
    <property type="match status" value="1"/>
</dbReference>
<dbReference type="Pfam" id="PF07729">
    <property type="entry name" value="FCD"/>
    <property type="match status" value="1"/>
</dbReference>
<evidence type="ECO:0000256" key="3">
    <source>
        <dbReference type="ARBA" id="ARBA00023163"/>
    </source>
</evidence>
<dbReference type="SMART" id="SM00345">
    <property type="entry name" value="HTH_GNTR"/>
    <property type="match status" value="1"/>
</dbReference>
<evidence type="ECO:0000256" key="2">
    <source>
        <dbReference type="ARBA" id="ARBA00023125"/>
    </source>
</evidence>
<feature type="domain" description="HTH gntR-type" evidence="4">
    <location>
        <begin position="16"/>
        <end position="83"/>
    </location>
</feature>
<dbReference type="InterPro" id="IPR011711">
    <property type="entry name" value="GntR_C"/>
</dbReference>
<dbReference type="Pfam" id="PF00392">
    <property type="entry name" value="GntR"/>
    <property type="match status" value="1"/>
</dbReference>
<sequence length="235" mass="26214">MNSLPTRPDLPQPLRRSLSESVADTIAEAISTRALAPGARLVETTLVEKLGVSRVPVREALKVLHAQGIISGGGHRGYRVTAFDPQVTQQVMEVRLSLESYLLRDAIINWRNGTEKLDALEPAIERMRASAAAGSIRNSLVADLEFHRAIRKAANNAIVGTLWDTISRHVLIVFNYERFRDGNLEAIPRQHEELRDWIVSEIAKPETSMTAIEQALEDHMLLIARKTEQALSLTR</sequence>
<dbReference type="GO" id="GO:0003677">
    <property type="term" value="F:DNA binding"/>
    <property type="evidence" value="ECO:0007669"/>
    <property type="project" value="UniProtKB-KW"/>
</dbReference>
<keyword evidence="3" id="KW-0804">Transcription</keyword>
<reference evidence="5 6" key="1">
    <citation type="submission" date="2016-11" db="EMBL/GenBank/DDBJ databases">
        <authorList>
            <person name="Jaros S."/>
            <person name="Januszkiewicz K."/>
            <person name="Wedrychowicz H."/>
        </authorList>
    </citation>
    <scope>NUCLEOTIDE SEQUENCE [LARGE SCALE GENOMIC DNA]</scope>
    <source>
        <strain evidence="5 6">ATCC 23634</strain>
    </source>
</reference>
<dbReference type="EMBL" id="FPKU01000001">
    <property type="protein sequence ID" value="SFZ82588.1"/>
    <property type="molecule type" value="Genomic_DNA"/>
</dbReference>
<dbReference type="PANTHER" id="PTHR43537">
    <property type="entry name" value="TRANSCRIPTIONAL REGULATOR, GNTR FAMILY"/>
    <property type="match status" value="1"/>
</dbReference>
<keyword evidence="2 5" id="KW-0238">DNA-binding</keyword>
<dbReference type="Gene3D" id="1.10.10.10">
    <property type="entry name" value="Winged helix-like DNA-binding domain superfamily/Winged helix DNA-binding domain"/>
    <property type="match status" value="1"/>
</dbReference>
<dbReference type="SUPFAM" id="SSF48008">
    <property type="entry name" value="GntR ligand-binding domain-like"/>
    <property type="match status" value="1"/>
</dbReference>
<dbReference type="InterPro" id="IPR000524">
    <property type="entry name" value="Tscrpt_reg_HTH_GntR"/>
</dbReference>
<dbReference type="Gene3D" id="1.20.120.530">
    <property type="entry name" value="GntR ligand-binding domain-like"/>
    <property type="match status" value="1"/>
</dbReference>
<protein>
    <submittedName>
        <fullName evidence="5">DNA-binding transcriptional regulator, GntR family</fullName>
    </submittedName>
</protein>
<organism evidence="5 6">
    <name type="scientific">Devosia enhydra</name>
    <dbReference type="NCBI Taxonomy" id="665118"/>
    <lineage>
        <taxon>Bacteria</taxon>
        <taxon>Pseudomonadati</taxon>
        <taxon>Pseudomonadota</taxon>
        <taxon>Alphaproteobacteria</taxon>
        <taxon>Hyphomicrobiales</taxon>
        <taxon>Devosiaceae</taxon>
        <taxon>Devosia</taxon>
    </lineage>
</organism>
<proteinExistence type="predicted"/>
<keyword evidence="6" id="KW-1185">Reference proteome</keyword>
<name>A0A1K2HV67_9HYPH</name>
<evidence type="ECO:0000256" key="1">
    <source>
        <dbReference type="ARBA" id="ARBA00023015"/>
    </source>
</evidence>